<dbReference type="WBParaSite" id="L893_g27631.t1">
    <property type="protein sequence ID" value="L893_g27631.t1"/>
    <property type="gene ID" value="L893_g27631"/>
</dbReference>
<dbReference type="Proteomes" id="UP000095287">
    <property type="component" value="Unplaced"/>
</dbReference>
<organism evidence="1 2">
    <name type="scientific">Steinernema glaseri</name>
    <dbReference type="NCBI Taxonomy" id="37863"/>
    <lineage>
        <taxon>Eukaryota</taxon>
        <taxon>Metazoa</taxon>
        <taxon>Ecdysozoa</taxon>
        <taxon>Nematoda</taxon>
        <taxon>Chromadorea</taxon>
        <taxon>Rhabditida</taxon>
        <taxon>Tylenchina</taxon>
        <taxon>Panagrolaimomorpha</taxon>
        <taxon>Strongyloidoidea</taxon>
        <taxon>Steinernematidae</taxon>
        <taxon>Steinernema</taxon>
    </lineage>
</organism>
<name>A0A1I7ZLZ8_9BILA</name>
<dbReference type="AlphaFoldDB" id="A0A1I7ZLZ8"/>
<proteinExistence type="predicted"/>
<sequence>MQDGKRHSSRNITIACPSRIFGDEDGMRRMCDFCTFRWQIHSLELDTCVILGSLTPGQTNIVFVHNANSVNNSVMSRSATMGREYSPHSYYLATNVVCVVGAYRTTTTTSLSDRRTRRLCSVR</sequence>
<reference evidence="2" key="1">
    <citation type="submission" date="2016-11" db="UniProtKB">
        <authorList>
            <consortium name="WormBaseParasite"/>
        </authorList>
    </citation>
    <scope>IDENTIFICATION</scope>
</reference>
<keyword evidence="1" id="KW-1185">Reference proteome</keyword>
<evidence type="ECO:0000313" key="1">
    <source>
        <dbReference type="Proteomes" id="UP000095287"/>
    </source>
</evidence>
<protein>
    <submittedName>
        <fullName evidence="2">DNA helicase</fullName>
    </submittedName>
</protein>
<evidence type="ECO:0000313" key="2">
    <source>
        <dbReference type="WBParaSite" id="L893_g27631.t1"/>
    </source>
</evidence>
<accession>A0A1I7ZLZ8</accession>